<name>A0A067LXT8_BOTB1</name>
<organism evidence="1 2">
    <name type="scientific">Botryobasidium botryosum (strain FD-172 SS1)</name>
    <dbReference type="NCBI Taxonomy" id="930990"/>
    <lineage>
        <taxon>Eukaryota</taxon>
        <taxon>Fungi</taxon>
        <taxon>Dikarya</taxon>
        <taxon>Basidiomycota</taxon>
        <taxon>Agaricomycotina</taxon>
        <taxon>Agaricomycetes</taxon>
        <taxon>Cantharellales</taxon>
        <taxon>Botryobasidiaceae</taxon>
        <taxon>Botryobasidium</taxon>
    </lineage>
</organism>
<evidence type="ECO:0000313" key="2">
    <source>
        <dbReference type="Proteomes" id="UP000027195"/>
    </source>
</evidence>
<accession>A0A067LXT8</accession>
<proteinExistence type="predicted"/>
<dbReference type="AlphaFoldDB" id="A0A067LXT8"/>
<dbReference type="Proteomes" id="UP000027195">
    <property type="component" value="Unassembled WGS sequence"/>
</dbReference>
<dbReference type="OrthoDB" id="19861at2759"/>
<keyword evidence="2" id="KW-1185">Reference proteome</keyword>
<evidence type="ECO:0000313" key="1">
    <source>
        <dbReference type="EMBL" id="KDQ08203.1"/>
    </source>
</evidence>
<gene>
    <name evidence="1" type="ORF">BOTBODRAFT_573497</name>
</gene>
<dbReference type="EMBL" id="KL198094">
    <property type="protein sequence ID" value="KDQ08203.1"/>
    <property type="molecule type" value="Genomic_DNA"/>
</dbReference>
<protein>
    <submittedName>
        <fullName evidence="1">Uncharacterized protein</fullName>
    </submittedName>
</protein>
<sequence>MVKVSILDFITKGIQILVQERSPRVKGLDPSKLSEDSTVHADEWPSEAWAAGWGEAATVTHSSGYSIVPTGLWSPEPVLVRGEYEDIWKHIKNQLRRPVKDAGGLVVWGQPGIGKLSFLQFALAKAFERKYPVALCNRNGSLYFFSEHGPQLIPLAALDSCVLPDNTLVLYDSHGSGEPPSNFTDPESTAFVVQAASPRVTRWNGWRKRRGAHDWTMDLWAEKEIVAAK</sequence>
<dbReference type="InParanoid" id="A0A067LXT8"/>
<dbReference type="HOGENOM" id="CLU_1209654_0_0_1"/>
<reference evidence="2" key="1">
    <citation type="journal article" date="2014" name="Proc. Natl. Acad. Sci. U.S.A.">
        <title>Extensive sampling of basidiomycete genomes demonstrates inadequacy of the white-rot/brown-rot paradigm for wood decay fungi.</title>
        <authorList>
            <person name="Riley R."/>
            <person name="Salamov A.A."/>
            <person name="Brown D.W."/>
            <person name="Nagy L.G."/>
            <person name="Floudas D."/>
            <person name="Held B.W."/>
            <person name="Levasseur A."/>
            <person name="Lombard V."/>
            <person name="Morin E."/>
            <person name="Otillar R."/>
            <person name="Lindquist E.A."/>
            <person name="Sun H."/>
            <person name="LaButti K.M."/>
            <person name="Schmutz J."/>
            <person name="Jabbour D."/>
            <person name="Luo H."/>
            <person name="Baker S.E."/>
            <person name="Pisabarro A.G."/>
            <person name="Walton J.D."/>
            <person name="Blanchette R.A."/>
            <person name="Henrissat B."/>
            <person name="Martin F."/>
            <person name="Cullen D."/>
            <person name="Hibbett D.S."/>
            <person name="Grigoriev I.V."/>
        </authorList>
    </citation>
    <scope>NUCLEOTIDE SEQUENCE [LARGE SCALE GENOMIC DNA]</scope>
    <source>
        <strain evidence="2">FD-172 SS1</strain>
    </source>
</reference>